<dbReference type="SUPFAM" id="SSF117396">
    <property type="entry name" value="TM1631-like"/>
    <property type="match status" value="1"/>
</dbReference>
<proteinExistence type="predicted"/>
<comment type="caution">
    <text evidence="1">The sequence shown here is derived from an EMBL/GenBank/DDBJ whole genome shotgun (WGS) entry which is preliminary data.</text>
</comment>
<protein>
    <submittedName>
        <fullName evidence="1">DUF72 domain-containing protein</fullName>
    </submittedName>
</protein>
<dbReference type="PANTHER" id="PTHR30348:SF9">
    <property type="entry name" value="UPF0759 PROTEIN YECE"/>
    <property type="match status" value="1"/>
</dbReference>
<organism evidence="1 2">
    <name type="scientific">Marinobacterium maritimum</name>
    <dbReference type="NCBI Taxonomy" id="500162"/>
    <lineage>
        <taxon>Bacteria</taxon>
        <taxon>Pseudomonadati</taxon>
        <taxon>Pseudomonadota</taxon>
        <taxon>Gammaproteobacteria</taxon>
        <taxon>Oceanospirillales</taxon>
        <taxon>Oceanospirillaceae</taxon>
        <taxon>Marinobacterium</taxon>
    </lineage>
</organism>
<dbReference type="PANTHER" id="PTHR30348">
    <property type="entry name" value="UNCHARACTERIZED PROTEIN YECE"/>
    <property type="match status" value="1"/>
</dbReference>
<keyword evidence="2" id="KW-1185">Reference proteome</keyword>
<gene>
    <name evidence="1" type="ORF">GCM10009104_14770</name>
</gene>
<reference evidence="1 2" key="1">
    <citation type="journal article" date="2019" name="Int. J. Syst. Evol. Microbiol.">
        <title>The Global Catalogue of Microorganisms (GCM) 10K type strain sequencing project: providing services to taxonomists for standard genome sequencing and annotation.</title>
        <authorList>
            <consortium name="The Broad Institute Genomics Platform"/>
            <consortium name="The Broad Institute Genome Sequencing Center for Infectious Disease"/>
            <person name="Wu L."/>
            <person name="Ma J."/>
        </authorList>
    </citation>
    <scope>NUCLEOTIDE SEQUENCE [LARGE SCALE GENOMIC DNA]</scope>
    <source>
        <strain evidence="1 2">JCM 15134</strain>
    </source>
</reference>
<dbReference type="InterPro" id="IPR002763">
    <property type="entry name" value="DUF72"/>
</dbReference>
<dbReference type="Proteomes" id="UP001499915">
    <property type="component" value="Unassembled WGS sequence"/>
</dbReference>
<dbReference type="EMBL" id="BAAAET010000002">
    <property type="protein sequence ID" value="GAA0689374.1"/>
    <property type="molecule type" value="Genomic_DNA"/>
</dbReference>
<evidence type="ECO:0000313" key="2">
    <source>
        <dbReference type="Proteomes" id="UP001499915"/>
    </source>
</evidence>
<name>A0ABN1I577_9GAMM</name>
<accession>A0ABN1I577</accession>
<dbReference type="Gene3D" id="3.20.20.410">
    <property type="entry name" value="Protein of unknown function UPF0759"/>
    <property type="match status" value="1"/>
</dbReference>
<evidence type="ECO:0000313" key="1">
    <source>
        <dbReference type="EMBL" id="GAA0689374.1"/>
    </source>
</evidence>
<dbReference type="Pfam" id="PF01904">
    <property type="entry name" value="DUF72"/>
    <property type="match status" value="1"/>
</dbReference>
<sequence>MCLSTLYQSKNGLLETKAEYNNSKTMKSDYFIGLPQWKHPEWNRSLLQDPDQGDLEQYAASFNSVEGNTTFYGLPGEASVRRWMDGTPAGFRFCFKFPQSISHQGALRHVDAELGAFLDRLQPLAPKLGMLCLQLPSRFGPDHLPDLIRFLGELPAGLRYAVEVRHLAFFQRGDAEKRFNDALQAFGVNRVNFDTRALFANPQSDPITREALEQKPRLPLRVLATGDAPMLRFISPLDLQQGQRWLQPWINQMLQWIGEGKTPFIFMHTPSNGEAPELARWFAQQLQQRQPKLAAGFHDWNARKLVRRQPGLF</sequence>
<dbReference type="InterPro" id="IPR036520">
    <property type="entry name" value="UPF0759_sf"/>
</dbReference>